<keyword evidence="1" id="KW-0732">Signal</keyword>
<dbReference type="EMBL" id="FNPV01000006">
    <property type="protein sequence ID" value="SDY96402.1"/>
    <property type="molecule type" value="Genomic_DNA"/>
</dbReference>
<dbReference type="Proteomes" id="UP000199230">
    <property type="component" value="Unassembled WGS sequence"/>
</dbReference>
<reference evidence="2 3" key="1">
    <citation type="submission" date="2016-10" db="EMBL/GenBank/DDBJ databases">
        <authorList>
            <person name="de Groot N.N."/>
        </authorList>
    </citation>
    <scope>NUCLEOTIDE SEQUENCE [LARGE SCALE GENOMIC DNA]</scope>
    <source>
        <strain evidence="2 3">APO</strain>
    </source>
</reference>
<dbReference type="RefSeq" id="WP_093313685.1">
    <property type="nucleotide sequence ID" value="NZ_FNPV01000006.1"/>
</dbReference>
<proteinExistence type="predicted"/>
<dbReference type="AlphaFoldDB" id="A0A1H3P5L3"/>
<name>A0A1H3P5L3_9FIRM</name>
<gene>
    <name evidence="2" type="ORF">SAMN05192546_10623</name>
</gene>
<protein>
    <submittedName>
        <fullName evidence="2">Uncharacterized protein</fullName>
    </submittedName>
</protein>
<evidence type="ECO:0000313" key="2">
    <source>
        <dbReference type="EMBL" id="SDY96402.1"/>
    </source>
</evidence>
<feature type="chain" id="PRO_5011702278" evidence="1">
    <location>
        <begin position="29"/>
        <end position="291"/>
    </location>
</feature>
<evidence type="ECO:0000313" key="3">
    <source>
        <dbReference type="Proteomes" id="UP000199230"/>
    </source>
</evidence>
<dbReference type="OrthoDB" id="2111642at2"/>
<keyword evidence="3" id="KW-1185">Reference proteome</keyword>
<feature type="signal peptide" evidence="1">
    <location>
        <begin position="1"/>
        <end position="28"/>
    </location>
</feature>
<sequence>MKLSKKKGLAGIVLLAALLILSGCSGDAAPEAEAGEGQEQVRDISLYEVIHRSEDEVVAYYHDAHWHGFIPEVEAGSHMSLGAHLEENGEAVELDGDHNAIAVALAEGAEDGIVSFDMHGDHVHIKGEQEGITQVVFQFLHDGEVEFETSLIEVQVLAGEGEAAEETETEASEEVTEISLFEIINRSEDEVIAYYHDDHWHGSLPVIEKEGHVSLGAYLEGNGEEVALDRNHYTLGAALAEGAEDGIVTFDMHGDHVHVKGVEEGTTQVVFQFLHEGEVAFETGSIEVIVE</sequence>
<evidence type="ECO:0000256" key="1">
    <source>
        <dbReference type="SAM" id="SignalP"/>
    </source>
</evidence>
<organism evidence="2 3">
    <name type="scientific">Tindallia californiensis</name>
    <dbReference type="NCBI Taxonomy" id="159292"/>
    <lineage>
        <taxon>Bacteria</taxon>
        <taxon>Bacillati</taxon>
        <taxon>Bacillota</taxon>
        <taxon>Clostridia</taxon>
        <taxon>Peptostreptococcales</taxon>
        <taxon>Tindalliaceae</taxon>
        <taxon>Tindallia</taxon>
    </lineage>
</organism>
<accession>A0A1H3P5L3</accession>
<dbReference type="STRING" id="159292.SAMN05192546_10623"/>
<dbReference type="PROSITE" id="PS51257">
    <property type="entry name" value="PROKAR_LIPOPROTEIN"/>
    <property type="match status" value="1"/>
</dbReference>